<dbReference type="GO" id="GO:0005771">
    <property type="term" value="C:multivesicular body"/>
    <property type="evidence" value="ECO:0007669"/>
    <property type="project" value="TreeGrafter"/>
</dbReference>
<dbReference type="GeneID" id="6069283"/>
<dbReference type="OrthoDB" id="391137at2759"/>
<evidence type="ECO:0000256" key="8">
    <source>
        <dbReference type="ARBA" id="ARBA00023136"/>
    </source>
</evidence>
<dbReference type="HOGENOM" id="CLU_030378_5_0_1"/>
<keyword evidence="7" id="KW-0653">Protein transport</keyword>
<feature type="region of interest" description="Disordered" evidence="9">
    <location>
        <begin position="162"/>
        <end position="240"/>
    </location>
</feature>
<evidence type="ECO:0000256" key="4">
    <source>
        <dbReference type="ARBA" id="ARBA00022448"/>
    </source>
</evidence>
<evidence type="ECO:0000256" key="7">
    <source>
        <dbReference type="ARBA" id="ARBA00022927"/>
    </source>
</evidence>
<dbReference type="STRING" id="486041.B0CRE4"/>
<dbReference type="EMBL" id="DS547091">
    <property type="protein sequence ID" value="EDR15805.1"/>
    <property type="molecule type" value="Genomic_DNA"/>
</dbReference>
<sequence length="481" mass="52455">MTTQQVLGLPPITLELKSITPYLQRADEVKNQEPIIAYWCAYYAAQVGIGLKAKDPASRDVLFALLSVLEHMKSNIGPSDAIDIEVASSAYVENFALKIFSMADNEDRSGHTKRTTAKKFLAAANFLEVLKIFPKPDSSDTNGEKIRYAKWKAADIAKAYREGRKPTPGPPGFVTESEQQPVFPSPPEQLFNDPSEATLMSPSPTRGTPPHSPPHARRTSPLPPDIDAFDVRPSEPYDQPITLPGPIHIEVDLPHSQEVWETDGMSTGRENWSTFATPGTAVFNDVTVPNLEVPHQEDHARDRESPIDSDWPTGKNQQGGELKSSSGSESSSGNGPTEWVIKGSEGQHPTSPYLETSHLPNGSPPKEVHFTPSLQGSPTTNPPPSATEHYDPSSKFTPQTPPTFVYPPFAPVVPHHAPHTYIHPVPPPQRQSIPAQAPPELTPGVIAKVQKHCRFASSALDYEDAEQAKKELRAALAMLGG</sequence>
<dbReference type="Gene3D" id="1.20.5.420">
    <property type="entry name" value="Immunoglobulin FC, subunit C"/>
    <property type="match status" value="1"/>
</dbReference>
<keyword evidence="6" id="KW-0967">Endosome</keyword>
<protein>
    <submittedName>
        <fullName evidence="12">Predicted protein</fullName>
    </submittedName>
</protein>
<dbReference type="Pfam" id="PF18097">
    <property type="entry name" value="Vta1_C"/>
    <property type="match status" value="1"/>
</dbReference>
<gene>
    <name evidence="12" type="ORF">LACBIDRAFT_301129</name>
</gene>
<dbReference type="InterPro" id="IPR023175">
    <property type="entry name" value="Vta1/CALS_N_sf"/>
</dbReference>
<keyword evidence="8" id="KW-0472">Membrane</keyword>
<evidence type="ECO:0000313" key="13">
    <source>
        <dbReference type="Proteomes" id="UP000001194"/>
    </source>
</evidence>
<proteinExistence type="inferred from homology"/>
<name>B0CRE4_LACBS</name>
<evidence type="ECO:0000259" key="11">
    <source>
        <dbReference type="Pfam" id="PF18097"/>
    </source>
</evidence>
<evidence type="ECO:0000256" key="1">
    <source>
        <dbReference type="ARBA" id="ARBA00004481"/>
    </source>
</evidence>
<dbReference type="AlphaFoldDB" id="B0CRE4"/>
<keyword evidence="13" id="KW-1185">Reference proteome</keyword>
<evidence type="ECO:0000256" key="5">
    <source>
        <dbReference type="ARBA" id="ARBA00022490"/>
    </source>
</evidence>
<dbReference type="FunCoup" id="B0CRE4">
    <property type="interactions" value="328"/>
</dbReference>
<comment type="similarity">
    <text evidence="3">Belongs to the VTA1 family.</text>
</comment>
<evidence type="ECO:0000256" key="3">
    <source>
        <dbReference type="ARBA" id="ARBA00007895"/>
    </source>
</evidence>
<dbReference type="Proteomes" id="UP000001194">
    <property type="component" value="Unassembled WGS sequence"/>
</dbReference>
<evidence type="ECO:0000313" key="12">
    <source>
        <dbReference type="EMBL" id="EDR15805.1"/>
    </source>
</evidence>
<evidence type="ECO:0000256" key="9">
    <source>
        <dbReference type="SAM" id="MobiDB-lite"/>
    </source>
</evidence>
<accession>B0CRE4</accession>
<organism evidence="13">
    <name type="scientific">Laccaria bicolor (strain S238N-H82 / ATCC MYA-4686)</name>
    <name type="common">Bicoloured deceiver</name>
    <name type="synonym">Laccaria laccata var. bicolor</name>
    <dbReference type="NCBI Taxonomy" id="486041"/>
    <lineage>
        <taxon>Eukaryota</taxon>
        <taxon>Fungi</taxon>
        <taxon>Dikarya</taxon>
        <taxon>Basidiomycota</taxon>
        <taxon>Agaricomycotina</taxon>
        <taxon>Agaricomycetes</taxon>
        <taxon>Agaricomycetidae</taxon>
        <taxon>Agaricales</taxon>
        <taxon>Agaricineae</taxon>
        <taxon>Hydnangiaceae</taxon>
        <taxon>Laccaria</taxon>
    </lineage>
</organism>
<evidence type="ECO:0000256" key="2">
    <source>
        <dbReference type="ARBA" id="ARBA00004496"/>
    </source>
</evidence>
<dbReference type="InParanoid" id="B0CRE4"/>
<evidence type="ECO:0000259" key="10">
    <source>
        <dbReference type="Pfam" id="PF04652"/>
    </source>
</evidence>
<feature type="compositionally biased region" description="Polar residues" evidence="9">
    <location>
        <begin position="347"/>
        <end position="360"/>
    </location>
</feature>
<dbReference type="Gene3D" id="1.25.40.270">
    <property type="entry name" value="Vacuolar protein sorting-associated protein vta1"/>
    <property type="match status" value="1"/>
</dbReference>
<dbReference type="InterPro" id="IPR041212">
    <property type="entry name" value="Vta1_C"/>
</dbReference>
<keyword evidence="5" id="KW-0963">Cytoplasm</keyword>
<feature type="region of interest" description="Disordered" evidence="9">
    <location>
        <begin position="293"/>
        <end position="402"/>
    </location>
</feature>
<dbReference type="PANTHER" id="PTHR46009">
    <property type="entry name" value="VACUOLAR PROTEIN SORTING-ASSOCIATED PROTEIN VTA1 HOMOLOG"/>
    <property type="match status" value="1"/>
</dbReference>
<feature type="compositionally biased region" description="Low complexity" evidence="9">
    <location>
        <begin position="319"/>
        <end position="335"/>
    </location>
</feature>
<feature type="compositionally biased region" description="Basic and acidic residues" evidence="9">
    <location>
        <begin position="294"/>
        <end position="306"/>
    </location>
</feature>
<dbReference type="RefSeq" id="XP_001874013.1">
    <property type="nucleotide sequence ID" value="XM_001873978.1"/>
</dbReference>
<dbReference type="GO" id="GO:0010008">
    <property type="term" value="C:endosome membrane"/>
    <property type="evidence" value="ECO:0007669"/>
    <property type="project" value="UniProtKB-SubCell"/>
</dbReference>
<dbReference type="PANTHER" id="PTHR46009:SF1">
    <property type="entry name" value="VACUOLAR PROTEIN SORTING-ASSOCIATED PROTEIN VTA1 HOMOLOG"/>
    <property type="match status" value="1"/>
</dbReference>
<dbReference type="KEGG" id="lbc:LACBIDRAFT_301129"/>
<feature type="domain" description="Vta1/callose synthase N-terminal" evidence="10">
    <location>
        <begin position="18"/>
        <end position="162"/>
    </location>
</feature>
<dbReference type="InterPro" id="IPR044538">
    <property type="entry name" value="Vta1-like"/>
</dbReference>
<feature type="domain" description="Vta1 C-terminal" evidence="11">
    <location>
        <begin position="445"/>
        <end position="480"/>
    </location>
</feature>
<dbReference type="InterPro" id="IPR039431">
    <property type="entry name" value="Vta1/CALS_N"/>
</dbReference>
<reference evidence="12 13" key="1">
    <citation type="journal article" date="2008" name="Nature">
        <title>The genome of Laccaria bicolor provides insights into mycorrhizal symbiosis.</title>
        <authorList>
            <person name="Martin F."/>
            <person name="Aerts A."/>
            <person name="Ahren D."/>
            <person name="Brun A."/>
            <person name="Danchin E.G.J."/>
            <person name="Duchaussoy F."/>
            <person name="Gibon J."/>
            <person name="Kohler A."/>
            <person name="Lindquist E."/>
            <person name="Pereda V."/>
            <person name="Salamov A."/>
            <person name="Shapiro H.J."/>
            <person name="Wuyts J."/>
            <person name="Blaudez D."/>
            <person name="Buee M."/>
            <person name="Brokstein P."/>
            <person name="Canbaeck B."/>
            <person name="Cohen D."/>
            <person name="Courty P.E."/>
            <person name="Coutinho P.M."/>
            <person name="Delaruelle C."/>
            <person name="Detter J.C."/>
            <person name="Deveau A."/>
            <person name="DiFazio S."/>
            <person name="Duplessis S."/>
            <person name="Fraissinet-Tachet L."/>
            <person name="Lucic E."/>
            <person name="Frey-Klett P."/>
            <person name="Fourrey C."/>
            <person name="Feussner I."/>
            <person name="Gay G."/>
            <person name="Grimwood J."/>
            <person name="Hoegger P.J."/>
            <person name="Jain P."/>
            <person name="Kilaru S."/>
            <person name="Labbe J."/>
            <person name="Lin Y.C."/>
            <person name="Legue V."/>
            <person name="Le Tacon F."/>
            <person name="Marmeisse R."/>
            <person name="Melayah D."/>
            <person name="Montanini B."/>
            <person name="Muratet M."/>
            <person name="Nehls U."/>
            <person name="Niculita-Hirzel H."/>
            <person name="Oudot-Le Secq M.P."/>
            <person name="Peter M."/>
            <person name="Quesneville H."/>
            <person name="Rajashekar B."/>
            <person name="Reich M."/>
            <person name="Rouhier N."/>
            <person name="Schmutz J."/>
            <person name="Yin T."/>
            <person name="Chalot M."/>
            <person name="Henrissat B."/>
            <person name="Kuees U."/>
            <person name="Lucas S."/>
            <person name="Van de Peer Y."/>
            <person name="Podila G.K."/>
            <person name="Polle A."/>
            <person name="Pukkila P.J."/>
            <person name="Richardson P.M."/>
            <person name="Rouze P."/>
            <person name="Sanders I.R."/>
            <person name="Stajich J.E."/>
            <person name="Tunlid A."/>
            <person name="Tuskan G."/>
            <person name="Grigoriev I.V."/>
        </authorList>
    </citation>
    <scope>NUCLEOTIDE SEQUENCE [LARGE SCALE GENOMIC DNA]</scope>
    <source>
        <strain evidence="13">S238N-H82 / ATCC MYA-4686</strain>
    </source>
</reference>
<dbReference type="Pfam" id="PF04652">
    <property type="entry name" value="Vta1"/>
    <property type="match status" value="1"/>
</dbReference>
<dbReference type="GO" id="GO:0032511">
    <property type="term" value="P:late endosome to vacuole transport via multivesicular body sorting pathway"/>
    <property type="evidence" value="ECO:0007669"/>
    <property type="project" value="InterPro"/>
</dbReference>
<keyword evidence="4" id="KW-0813">Transport</keyword>
<dbReference type="GO" id="GO:0015031">
    <property type="term" value="P:protein transport"/>
    <property type="evidence" value="ECO:0007669"/>
    <property type="project" value="UniProtKB-KW"/>
</dbReference>
<comment type="subcellular location">
    <subcellularLocation>
        <location evidence="2">Cytoplasm</location>
    </subcellularLocation>
    <subcellularLocation>
        <location evidence="1">Endosome membrane</location>
        <topology evidence="1">Peripheral membrane protein</topology>
    </subcellularLocation>
</comment>
<evidence type="ECO:0000256" key="6">
    <source>
        <dbReference type="ARBA" id="ARBA00022753"/>
    </source>
</evidence>